<organism evidence="1 2">
    <name type="scientific">Novosphingobium anseongense</name>
    <dbReference type="NCBI Taxonomy" id="3133436"/>
    <lineage>
        <taxon>Bacteria</taxon>
        <taxon>Pseudomonadati</taxon>
        <taxon>Pseudomonadota</taxon>
        <taxon>Alphaproteobacteria</taxon>
        <taxon>Sphingomonadales</taxon>
        <taxon>Sphingomonadaceae</taxon>
        <taxon>Novosphingobium</taxon>
    </lineage>
</organism>
<reference evidence="1 2" key="1">
    <citation type="submission" date="2024-03" db="EMBL/GenBank/DDBJ databases">
        <authorList>
            <person name="Jo J.-H."/>
        </authorList>
    </citation>
    <scope>NUCLEOTIDE SEQUENCE [LARGE SCALE GENOMIC DNA]</scope>
    <source>
        <strain evidence="1 2">PS1R-30</strain>
    </source>
</reference>
<evidence type="ECO:0000313" key="2">
    <source>
        <dbReference type="Proteomes" id="UP001361239"/>
    </source>
</evidence>
<dbReference type="InterPro" id="IPR029068">
    <property type="entry name" value="Glyas_Bleomycin-R_OHBP_Dase"/>
</dbReference>
<name>A0ABU8RYF6_9SPHN</name>
<sequence>MMFLRGHMQNAYVTHDLDKAIEIIGNQYDMEPFQRIDPVLTIKTPKGNQPMANRVASYWAGGLNIEIIQPVSGYVDDYLAMLPSDKTDCVPRFHHISLRRDDEAEMRKEIAALGLPLAFEGPLTSEADIPPLIFIYLDGRKSLGHYVEFTWKSPEAWQFVGWPEGRPVW</sequence>
<proteinExistence type="predicted"/>
<dbReference type="EMBL" id="JBBHJZ010000003">
    <property type="protein sequence ID" value="MEJ5978053.1"/>
    <property type="molecule type" value="Genomic_DNA"/>
</dbReference>
<gene>
    <name evidence="1" type="ORF">WG901_15485</name>
</gene>
<keyword evidence="2" id="KW-1185">Reference proteome</keyword>
<dbReference type="SUPFAM" id="SSF54593">
    <property type="entry name" value="Glyoxalase/Bleomycin resistance protein/Dihydroxybiphenyl dioxygenase"/>
    <property type="match status" value="1"/>
</dbReference>
<dbReference type="Gene3D" id="3.10.180.10">
    <property type="entry name" value="2,3-Dihydroxybiphenyl 1,2-Dioxygenase, domain 1"/>
    <property type="match status" value="1"/>
</dbReference>
<dbReference type="RefSeq" id="WP_339587997.1">
    <property type="nucleotide sequence ID" value="NZ_JBBHJZ010000003.1"/>
</dbReference>
<protein>
    <submittedName>
        <fullName evidence="1">VOC family protein</fullName>
    </submittedName>
</protein>
<dbReference type="Proteomes" id="UP001361239">
    <property type="component" value="Unassembled WGS sequence"/>
</dbReference>
<evidence type="ECO:0000313" key="1">
    <source>
        <dbReference type="EMBL" id="MEJ5978053.1"/>
    </source>
</evidence>
<accession>A0ABU8RYF6</accession>
<comment type="caution">
    <text evidence="1">The sequence shown here is derived from an EMBL/GenBank/DDBJ whole genome shotgun (WGS) entry which is preliminary data.</text>
</comment>